<dbReference type="Gene3D" id="2.60.120.200">
    <property type="match status" value="1"/>
</dbReference>
<evidence type="ECO:0000256" key="4">
    <source>
        <dbReference type="SAM" id="SignalP"/>
    </source>
</evidence>
<comment type="caution">
    <text evidence="6">The sequence shown here is derived from an EMBL/GenBank/DDBJ whole genome shotgun (WGS) entry which is preliminary data.</text>
</comment>
<evidence type="ECO:0000256" key="1">
    <source>
        <dbReference type="ARBA" id="ARBA00022729"/>
    </source>
</evidence>
<feature type="domain" description="GH16" evidence="5">
    <location>
        <begin position="31"/>
        <end position="278"/>
    </location>
</feature>
<name>A0ABN7UT96_GIGMA</name>
<sequence length="311" mass="34976">MVRSVKKFLIGLILVIGIMLIHSKQISSKKTLKKNLCRSFEDNFHKDKIVYIEDYDGNPKCANWVDVSQARGAYSIHSGKLKAILHKPKGVQGRTEDEDGACNTNIGKGLDLNSTYMMHYGTVSVEMKANRVGGVVTALCVKHALLLFNDLTSYNIELMSREGDEFDWETVGEDIKHAQTDYFYKGAHKTGVDGIIHAFPDGGTIDSDYHTYTIEWGPNRTIWSIDGITVRTLERSSNFEDGIYKYPNKPSYIKLSLWDGSGCNGTAKWSNGPINWDESPDTHLSYIRKVTVTCNPKYNKVVTDDDDELSE</sequence>
<keyword evidence="7" id="KW-1185">Reference proteome</keyword>
<dbReference type="InterPro" id="IPR013320">
    <property type="entry name" value="ConA-like_dom_sf"/>
</dbReference>
<dbReference type="InterPro" id="IPR050546">
    <property type="entry name" value="Glycosyl_Hydrlase_16"/>
</dbReference>
<dbReference type="Proteomes" id="UP000789901">
    <property type="component" value="Unassembled WGS sequence"/>
</dbReference>
<feature type="signal peptide" evidence="4">
    <location>
        <begin position="1"/>
        <end position="23"/>
    </location>
</feature>
<accession>A0ABN7UT96</accession>
<evidence type="ECO:0000313" key="6">
    <source>
        <dbReference type="EMBL" id="CAG8658393.1"/>
    </source>
</evidence>
<evidence type="ECO:0000256" key="2">
    <source>
        <dbReference type="ARBA" id="ARBA00022801"/>
    </source>
</evidence>
<evidence type="ECO:0000256" key="3">
    <source>
        <dbReference type="ARBA" id="ARBA00023295"/>
    </source>
</evidence>
<evidence type="ECO:0000313" key="7">
    <source>
        <dbReference type="Proteomes" id="UP000789901"/>
    </source>
</evidence>
<dbReference type="Pfam" id="PF00722">
    <property type="entry name" value="Glyco_hydro_16"/>
    <property type="match status" value="1"/>
</dbReference>
<dbReference type="PANTHER" id="PTHR10963:SF22">
    <property type="entry name" value="GLYCOSIDASE CRH2-RELATED"/>
    <property type="match status" value="1"/>
</dbReference>
<keyword evidence="2" id="KW-0378">Hydrolase</keyword>
<protein>
    <submittedName>
        <fullName evidence="6">34632_t:CDS:1</fullName>
    </submittedName>
</protein>
<dbReference type="SUPFAM" id="SSF49899">
    <property type="entry name" value="Concanavalin A-like lectins/glucanases"/>
    <property type="match status" value="1"/>
</dbReference>
<dbReference type="PANTHER" id="PTHR10963">
    <property type="entry name" value="GLYCOSYL HYDROLASE-RELATED"/>
    <property type="match status" value="1"/>
</dbReference>
<keyword evidence="3" id="KW-0326">Glycosidase</keyword>
<evidence type="ECO:0000259" key="5">
    <source>
        <dbReference type="PROSITE" id="PS51762"/>
    </source>
</evidence>
<proteinExistence type="predicted"/>
<dbReference type="PROSITE" id="PS51762">
    <property type="entry name" value="GH16_2"/>
    <property type="match status" value="1"/>
</dbReference>
<keyword evidence="1 4" id="KW-0732">Signal</keyword>
<organism evidence="6 7">
    <name type="scientific">Gigaspora margarita</name>
    <dbReference type="NCBI Taxonomy" id="4874"/>
    <lineage>
        <taxon>Eukaryota</taxon>
        <taxon>Fungi</taxon>
        <taxon>Fungi incertae sedis</taxon>
        <taxon>Mucoromycota</taxon>
        <taxon>Glomeromycotina</taxon>
        <taxon>Glomeromycetes</taxon>
        <taxon>Diversisporales</taxon>
        <taxon>Gigasporaceae</taxon>
        <taxon>Gigaspora</taxon>
    </lineage>
</organism>
<gene>
    <name evidence="6" type="ORF">GMARGA_LOCUS9748</name>
</gene>
<reference evidence="6 7" key="1">
    <citation type="submission" date="2021-06" db="EMBL/GenBank/DDBJ databases">
        <authorList>
            <person name="Kallberg Y."/>
            <person name="Tangrot J."/>
            <person name="Rosling A."/>
        </authorList>
    </citation>
    <scope>NUCLEOTIDE SEQUENCE [LARGE SCALE GENOMIC DNA]</scope>
    <source>
        <strain evidence="6 7">120-4 pot B 10/14</strain>
    </source>
</reference>
<feature type="chain" id="PRO_5047396172" evidence="4">
    <location>
        <begin position="24"/>
        <end position="311"/>
    </location>
</feature>
<dbReference type="InterPro" id="IPR000757">
    <property type="entry name" value="Beta-glucanase-like"/>
</dbReference>
<dbReference type="EMBL" id="CAJVQB010005310">
    <property type="protein sequence ID" value="CAG8658393.1"/>
    <property type="molecule type" value="Genomic_DNA"/>
</dbReference>